<dbReference type="PANTHER" id="PTHR14187:SF46">
    <property type="entry name" value="HEAT SHOCK 70 KDA PROTEIN 12A"/>
    <property type="match status" value="1"/>
</dbReference>
<name>A0AAE0SYM1_9BIVA</name>
<evidence type="ECO:0000256" key="1">
    <source>
        <dbReference type="ARBA" id="ARBA00007381"/>
    </source>
</evidence>
<evidence type="ECO:0000313" key="5">
    <source>
        <dbReference type="Proteomes" id="UP001195483"/>
    </source>
</evidence>
<dbReference type="GO" id="GO:0140662">
    <property type="term" value="F:ATP-dependent protein folding chaperone"/>
    <property type="evidence" value="ECO:0007669"/>
    <property type="project" value="InterPro"/>
</dbReference>
<dbReference type="PANTHER" id="PTHR14187">
    <property type="entry name" value="ALPHA KINASE/ELONGATION FACTOR 2 KINASE"/>
    <property type="match status" value="1"/>
</dbReference>
<reference evidence="4" key="1">
    <citation type="journal article" date="2021" name="Genome Biol. Evol.">
        <title>A High-Quality Reference Genome for a Parasitic Bivalve with Doubly Uniparental Inheritance (Bivalvia: Unionida).</title>
        <authorList>
            <person name="Smith C.H."/>
        </authorList>
    </citation>
    <scope>NUCLEOTIDE SEQUENCE</scope>
    <source>
        <strain evidence="4">CHS0354</strain>
    </source>
</reference>
<dbReference type="SUPFAM" id="SSF53067">
    <property type="entry name" value="Actin-like ATPase domain"/>
    <property type="match status" value="1"/>
</dbReference>
<dbReference type="AlphaFoldDB" id="A0AAE0SYM1"/>
<sequence length="301" mass="33475">MKIGEKCRAGIKDENLQIALEPETASIFCRLLPVEKLEKGSDFVCFPAGSKYMVLDAGGGTVDITVHEVMSGGQLKEIHKASGGAWGGTKVDEAFKQFIIGLVGMSVFQRFCEERKEDHLDLFRDFEIPKRGISSDTNVDINIRLPTALKEIYKENNCKDLSEAIKQSRYTEEVILVYDKLRVKASVIKNFFSNSIDNIISHVKELLNDSRVREISSIMMVGGFSESKMLQKAIKSSFPNINVFIPGDAGLVVLKGAVVFGHSLSSIAMRVSKFTYGINSLVPFDTKIHDIKKRRECDDGP</sequence>
<protein>
    <recommendedName>
        <fullName evidence="6">Heat shock protein 70</fullName>
    </recommendedName>
</protein>
<dbReference type="Pfam" id="PF00012">
    <property type="entry name" value="HSP70"/>
    <property type="match status" value="1"/>
</dbReference>
<comment type="caution">
    <text evidence="4">The sequence shown here is derived from an EMBL/GenBank/DDBJ whole genome shotgun (WGS) entry which is preliminary data.</text>
</comment>
<dbReference type="GO" id="GO:0005524">
    <property type="term" value="F:ATP binding"/>
    <property type="evidence" value="ECO:0007669"/>
    <property type="project" value="UniProtKB-KW"/>
</dbReference>
<dbReference type="Proteomes" id="UP001195483">
    <property type="component" value="Unassembled WGS sequence"/>
</dbReference>
<proteinExistence type="inferred from homology"/>
<evidence type="ECO:0000313" key="4">
    <source>
        <dbReference type="EMBL" id="KAK3600055.1"/>
    </source>
</evidence>
<organism evidence="4 5">
    <name type="scientific">Potamilus streckersoni</name>
    <dbReference type="NCBI Taxonomy" id="2493646"/>
    <lineage>
        <taxon>Eukaryota</taxon>
        <taxon>Metazoa</taxon>
        <taxon>Spiralia</taxon>
        <taxon>Lophotrochozoa</taxon>
        <taxon>Mollusca</taxon>
        <taxon>Bivalvia</taxon>
        <taxon>Autobranchia</taxon>
        <taxon>Heteroconchia</taxon>
        <taxon>Palaeoheterodonta</taxon>
        <taxon>Unionida</taxon>
        <taxon>Unionoidea</taxon>
        <taxon>Unionidae</taxon>
        <taxon>Ambleminae</taxon>
        <taxon>Lampsilini</taxon>
        <taxon>Potamilus</taxon>
    </lineage>
</organism>
<reference evidence="4" key="2">
    <citation type="journal article" date="2021" name="Genome Biol. Evol.">
        <title>Developing a high-quality reference genome for a parasitic bivalve with doubly uniparental inheritance (Bivalvia: Unionida).</title>
        <authorList>
            <person name="Smith C.H."/>
        </authorList>
    </citation>
    <scope>NUCLEOTIDE SEQUENCE</scope>
    <source>
        <strain evidence="4">CHS0354</strain>
        <tissue evidence="4">Mantle</tissue>
    </source>
</reference>
<comment type="similarity">
    <text evidence="1">Belongs to the heat shock protein 70 family.</text>
</comment>
<evidence type="ECO:0008006" key="6">
    <source>
        <dbReference type="Google" id="ProtNLM"/>
    </source>
</evidence>
<evidence type="ECO:0000256" key="2">
    <source>
        <dbReference type="ARBA" id="ARBA00022741"/>
    </source>
</evidence>
<keyword evidence="3" id="KW-0067">ATP-binding</keyword>
<dbReference type="Gene3D" id="3.90.640.10">
    <property type="entry name" value="Actin, Chain A, domain 4"/>
    <property type="match status" value="1"/>
</dbReference>
<accession>A0AAE0SYM1</accession>
<keyword evidence="5" id="KW-1185">Reference proteome</keyword>
<evidence type="ECO:0000256" key="3">
    <source>
        <dbReference type="ARBA" id="ARBA00022840"/>
    </source>
</evidence>
<keyword evidence="2" id="KW-0547">Nucleotide-binding</keyword>
<gene>
    <name evidence="4" type="ORF">CHS0354_012746</name>
</gene>
<reference evidence="4" key="3">
    <citation type="submission" date="2023-05" db="EMBL/GenBank/DDBJ databases">
        <authorList>
            <person name="Smith C.H."/>
        </authorList>
    </citation>
    <scope>NUCLEOTIDE SEQUENCE</scope>
    <source>
        <strain evidence="4">CHS0354</strain>
        <tissue evidence="4">Mantle</tissue>
    </source>
</reference>
<dbReference type="InterPro" id="IPR043129">
    <property type="entry name" value="ATPase_NBD"/>
</dbReference>
<dbReference type="InterPro" id="IPR013126">
    <property type="entry name" value="Hsp_70_fam"/>
</dbReference>
<dbReference type="EMBL" id="JAEAOA010000768">
    <property type="protein sequence ID" value="KAK3600055.1"/>
    <property type="molecule type" value="Genomic_DNA"/>
</dbReference>
<dbReference type="Gene3D" id="3.30.420.40">
    <property type="match status" value="2"/>
</dbReference>